<dbReference type="PIRSF" id="PIRSF004555">
    <property type="entry name" value="UCP004555"/>
    <property type="match status" value="1"/>
</dbReference>
<dbReference type="GO" id="GO:0043590">
    <property type="term" value="C:bacterial nucleoid"/>
    <property type="evidence" value="ECO:0007669"/>
    <property type="project" value="UniProtKB-UniRule"/>
</dbReference>
<dbReference type="EMBL" id="BKCN01000001">
    <property type="protein sequence ID" value="GER02583.1"/>
    <property type="molecule type" value="Genomic_DNA"/>
</dbReference>
<dbReference type="PANTHER" id="PTHR33449">
    <property type="entry name" value="NUCLEOID-ASSOCIATED PROTEIN YBAB"/>
    <property type="match status" value="1"/>
</dbReference>
<evidence type="ECO:0000256" key="2">
    <source>
        <dbReference type="HAMAP-Rule" id="MF_00274"/>
    </source>
</evidence>
<dbReference type="InterPro" id="IPR004401">
    <property type="entry name" value="YbaB/EbfC"/>
</dbReference>
<dbReference type="HAMAP" id="MF_00274">
    <property type="entry name" value="DNA_YbaB_EbfC"/>
    <property type="match status" value="1"/>
</dbReference>
<keyword evidence="2" id="KW-0963">Cytoplasm</keyword>
<feature type="compositionally biased region" description="Basic and acidic residues" evidence="3">
    <location>
        <begin position="78"/>
        <end position="93"/>
    </location>
</feature>
<gene>
    <name evidence="4" type="ORF">JCM17846_02650</name>
</gene>
<dbReference type="Pfam" id="PF02575">
    <property type="entry name" value="YbaB_DNA_bd"/>
    <property type="match status" value="1"/>
</dbReference>
<feature type="region of interest" description="Disordered" evidence="3">
    <location>
        <begin position="78"/>
        <end position="108"/>
    </location>
</feature>
<dbReference type="GO" id="GO:0005829">
    <property type="term" value="C:cytosol"/>
    <property type="evidence" value="ECO:0007669"/>
    <property type="project" value="TreeGrafter"/>
</dbReference>
<keyword evidence="5" id="KW-1185">Reference proteome</keyword>
<dbReference type="RefSeq" id="WP_150006692.1">
    <property type="nucleotide sequence ID" value="NZ_BKCN01000001.1"/>
</dbReference>
<name>A0A5A7N2T0_9PROT</name>
<sequence length="108" mass="11903">MHEKSGQMLKQAQQMQQKMADMQQVLDSIEVTGQAGGGLVRVTLSAKGDLRGLHIDPSLLKAEEGEILEDLIKAAHHDARQKAQERSQEEMKKITGGLNLPEGMQLPF</sequence>
<proteinExistence type="inferred from homology"/>
<comment type="caution">
    <text evidence="4">The sequence shown here is derived from an EMBL/GenBank/DDBJ whole genome shotgun (WGS) entry which is preliminary data.</text>
</comment>
<protein>
    <recommendedName>
        <fullName evidence="2">Nucleoid-associated protein JCM17846_02650</fullName>
    </recommendedName>
</protein>
<dbReference type="SUPFAM" id="SSF82607">
    <property type="entry name" value="YbaB-like"/>
    <property type="match status" value="1"/>
</dbReference>
<dbReference type="Gene3D" id="3.30.1310.10">
    <property type="entry name" value="Nucleoid-associated protein YbaB-like domain"/>
    <property type="match status" value="1"/>
</dbReference>
<comment type="function">
    <text evidence="2">Binds to DNA and alters its conformation. May be involved in regulation of gene expression, nucleoid organization and DNA protection.</text>
</comment>
<dbReference type="InterPro" id="IPR036894">
    <property type="entry name" value="YbaB-like_sf"/>
</dbReference>
<keyword evidence="1 2" id="KW-0238">DNA-binding</keyword>
<organism evidence="4 5">
    <name type="scientific">Iodidimonas nitroreducens</name>
    <dbReference type="NCBI Taxonomy" id="1236968"/>
    <lineage>
        <taxon>Bacteria</taxon>
        <taxon>Pseudomonadati</taxon>
        <taxon>Pseudomonadota</taxon>
        <taxon>Alphaproteobacteria</taxon>
        <taxon>Iodidimonadales</taxon>
        <taxon>Iodidimonadaceae</taxon>
        <taxon>Iodidimonas</taxon>
    </lineage>
</organism>
<dbReference type="GO" id="GO:0003677">
    <property type="term" value="F:DNA binding"/>
    <property type="evidence" value="ECO:0007669"/>
    <property type="project" value="UniProtKB-UniRule"/>
</dbReference>
<evidence type="ECO:0000313" key="4">
    <source>
        <dbReference type="EMBL" id="GER02583.1"/>
    </source>
</evidence>
<dbReference type="NCBIfam" id="TIGR00103">
    <property type="entry name" value="DNA_YbaB_EbfC"/>
    <property type="match status" value="1"/>
</dbReference>
<reference evidence="4 5" key="1">
    <citation type="submission" date="2019-09" db="EMBL/GenBank/DDBJ databases">
        <title>NBRP : Genome information of microbial organism related human and environment.</title>
        <authorList>
            <person name="Hattori M."/>
            <person name="Oshima K."/>
            <person name="Inaba H."/>
            <person name="Suda W."/>
            <person name="Sakamoto M."/>
            <person name="Iino T."/>
            <person name="Kitahara M."/>
            <person name="Oshida Y."/>
            <person name="Iida T."/>
            <person name="Kudo T."/>
            <person name="Itoh T."/>
            <person name="Ohkuma M."/>
        </authorList>
    </citation>
    <scope>NUCLEOTIDE SEQUENCE [LARGE SCALE GENOMIC DNA]</scope>
    <source>
        <strain evidence="4 5">Q-1</strain>
    </source>
</reference>
<comment type="subcellular location">
    <subcellularLocation>
        <location evidence="2">Cytoplasm</location>
        <location evidence="2">Nucleoid</location>
    </subcellularLocation>
</comment>
<accession>A0A5A7N2T0</accession>
<comment type="similarity">
    <text evidence="2">Belongs to the YbaB/EbfC family.</text>
</comment>
<comment type="subunit">
    <text evidence="2">Homodimer.</text>
</comment>
<dbReference type="Proteomes" id="UP000324996">
    <property type="component" value="Unassembled WGS sequence"/>
</dbReference>
<evidence type="ECO:0000313" key="5">
    <source>
        <dbReference type="Proteomes" id="UP000324996"/>
    </source>
</evidence>
<dbReference type="AlphaFoldDB" id="A0A5A7N2T0"/>
<dbReference type="PANTHER" id="PTHR33449:SF1">
    <property type="entry name" value="NUCLEOID-ASSOCIATED PROTEIN YBAB"/>
    <property type="match status" value="1"/>
</dbReference>
<evidence type="ECO:0000256" key="3">
    <source>
        <dbReference type="SAM" id="MobiDB-lite"/>
    </source>
</evidence>
<evidence type="ECO:0000256" key="1">
    <source>
        <dbReference type="ARBA" id="ARBA00023125"/>
    </source>
</evidence>